<keyword evidence="1" id="KW-1133">Transmembrane helix</keyword>
<dbReference type="InterPro" id="IPR011642">
    <property type="entry name" value="Gate_dom"/>
</dbReference>
<dbReference type="Proteomes" id="UP000824073">
    <property type="component" value="Unassembled WGS sequence"/>
</dbReference>
<feature type="domain" description="Nucleoside transporter/FeoB GTPase Gate" evidence="2">
    <location>
        <begin position="42"/>
        <end position="136"/>
    </location>
</feature>
<feature type="transmembrane region" description="Helical" evidence="1">
    <location>
        <begin position="145"/>
        <end position="169"/>
    </location>
</feature>
<keyword evidence="1" id="KW-0812">Transmembrane</keyword>
<evidence type="ECO:0000256" key="1">
    <source>
        <dbReference type="SAM" id="Phobius"/>
    </source>
</evidence>
<evidence type="ECO:0000313" key="4">
    <source>
        <dbReference type="Proteomes" id="UP000824073"/>
    </source>
</evidence>
<dbReference type="Pfam" id="PF07670">
    <property type="entry name" value="Gate"/>
    <property type="match status" value="1"/>
</dbReference>
<sequence length="170" mass="17444">MTNYIVPVLIFFILAHGVATGTNIYSALLDGAKQGLLVARDIFPAVLIMLTVIAMVRASGAIDLISNSLAPVLAPLGVPAECLPLALLRPFSGSGALSVGSEVIAQTGPDSTAGRIAAVMLGSSETSFYTIAVYSAYIKMKNTRYIVPAALGADVAAFVASATAVRLLMG</sequence>
<dbReference type="InterPro" id="IPR052549">
    <property type="entry name" value="SpmB"/>
</dbReference>
<dbReference type="PANTHER" id="PTHR35793:SF2">
    <property type="entry name" value="INNER MEMBRANE PROTEIN YJIG"/>
    <property type="match status" value="1"/>
</dbReference>
<protein>
    <submittedName>
        <fullName evidence="3">Spore maturation protein</fullName>
    </submittedName>
</protein>
<accession>A0A9D1LML8</accession>
<organism evidence="3 4">
    <name type="scientific">Candidatus Ventrousia excrementavium</name>
    <dbReference type="NCBI Taxonomy" id="2840961"/>
    <lineage>
        <taxon>Bacteria</taxon>
        <taxon>Bacillati</taxon>
        <taxon>Bacillota</taxon>
        <taxon>Clostridia</taxon>
        <taxon>Eubacteriales</taxon>
        <taxon>Clostridiaceae</taxon>
        <taxon>Clostridiaceae incertae sedis</taxon>
        <taxon>Candidatus Ventrousia</taxon>
    </lineage>
</organism>
<reference evidence="3" key="2">
    <citation type="journal article" date="2021" name="PeerJ">
        <title>Extensive microbial diversity within the chicken gut microbiome revealed by metagenomics and culture.</title>
        <authorList>
            <person name="Gilroy R."/>
            <person name="Ravi A."/>
            <person name="Getino M."/>
            <person name="Pursley I."/>
            <person name="Horton D.L."/>
            <person name="Alikhan N.F."/>
            <person name="Baker D."/>
            <person name="Gharbi K."/>
            <person name="Hall N."/>
            <person name="Watson M."/>
            <person name="Adriaenssens E.M."/>
            <person name="Foster-Nyarko E."/>
            <person name="Jarju S."/>
            <person name="Secka A."/>
            <person name="Antonio M."/>
            <person name="Oren A."/>
            <person name="Chaudhuri R.R."/>
            <person name="La Ragione R."/>
            <person name="Hildebrand F."/>
            <person name="Pallen M.J."/>
        </authorList>
    </citation>
    <scope>NUCLEOTIDE SEQUENCE</scope>
    <source>
        <strain evidence="3">CHK191-8634</strain>
    </source>
</reference>
<keyword evidence="1" id="KW-0472">Membrane</keyword>
<reference evidence="3" key="1">
    <citation type="submission" date="2020-10" db="EMBL/GenBank/DDBJ databases">
        <authorList>
            <person name="Gilroy R."/>
        </authorList>
    </citation>
    <scope>NUCLEOTIDE SEQUENCE</scope>
    <source>
        <strain evidence="3">CHK191-8634</strain>
    </source>
</reference>
<gene>
    <name evidence="3" type="ORF">IAB67_10145</name>
</gene>
<dbReference type="EMBL" id="DVMR01000078">
    <property type="protein sequence ID" value="HIU44642.1"/>
    <property type="molecule type" value="Genomic_DNA"/>
</dbReference>
<proteinExistence type="predicted"/>
<feature type="transmembrane region" description="Helical" evidence="1">
    <location>
        <begin position="36"/>
        <end position="56"/>
    </location>
</feature>
<comment type="caution">
    <text evidence="3">The sequence shown here is derived from an EMBL/GenBank/DDBJ whole genome shotgun (WGS) entry which is preliminary data.</text>
</comment>
<evidence type="ECO:0000313" key="3">
    <source>
        <dbReference type="EMBL" id="HIU44642.1"/>
    </source>
</evidence>
<name>A0A9D1LML8_9CLOT</name>
<dbReference type="GO" id="GO:0005886">
    <property type="term" value="C:plasma membrane"/>
    <property type="evidence" value="ECO:0007669"/>
    <property type="project" value="TreeGrafter"/>
</dbReference>
<evidence type="ECO:0000259" key="2">
    <source>
        <dbReference type="Pfam" id="PF07670"/>
    </source>
</evidence>
<dbReference type="AlphaFoldDB" id="A0A9D1LML8"/>
<dbReference type="PANTHER" id="PTHR35793">
    <property type="entry name" value="INNER MEMBRANE PROTEIN YJIG"/>
    <property type="match status" value="1"/>
</dbReference>